<dbReference type="SUPFAM" id="SSF52980">
    <property type="entry name" value="Restriction endonuclease-like"/>
    <property type="match status" value="1"/>
</dbReference>
<dbReference type="Gene3D" id="3.40.1350.10">
    <property type="match status" value="1"/>
</dbReference>
<gene>
    <name evidence="2" type="ORF">LMG1861_02351</name>
</gene>
<name>A0A6S7DU78_9BURK</name>
<evidence type="ECO:0000259" key="1">
    <source>
        <dbReference type="Pfam" id="PF04471"/>
    </source>
</evidence>
<dbReference type="EMBL" id="CADILD010000002">
    <property type="protein sequence ID" value="CAB3862833.1"/>
    <property type="molecule type" value="Genomic_DNA"/>
</dbReference>
<accession>A0A6S7DU78</accession>
<dbReference type="AlphaFoldDB" id="A0A6S7DU78"/>
<dbReference type="Pfam" id="PF04471">
    <property type="entry name" value="Mrr_cat"/>
    <property type="match status" value="1"/>
</dbReference>
<organism evidence="2 3">
    <name type="scientific">Achromobacter piechaudii</name>
    <dbReference type="NCBI Taxonomy" id="72556"/>
    <lineage>
        <taxon>Bacteria</taxon>
        <taxon>Pseudomonadati</taxon>
        <taxon>Pseudomonadota</taxon>
        <taxon>Betaproteobacteria</taxon>
        <taxon>Burkholderiales</taxon>
        <taxon>Alcaligenaceae</taxon>
        <taxon>Achromobacter</taxon>
    </lineage>
</organism>
<protein>
    <recommendedName>
        <fullName evidence="1">Restriction endonuclease type IV Mrr domain-containing protein</fullName>
    </recommendedName>
</protein>
<proteinExistence type="predicted"/>
<dbReference type="InterPro" id="IPR011335">
    <property type="entry name" value="Restrct_endonuc-II-like"/>
</dbReference>
<sequence>MDCSGYMSKYYDWASFETFVKDLYEEDGDVTVQRDVTDIDRYGAKRQTDVKITRRSRFHRFTTLVECKRWKEPVGRDRIDVLASSIEALGANNGAIFTTTGFEEGAIAYAKGKGIELFVVRDLTAEEWGMPGRHISVHLHVNAAEFQNIQFAAEAIMLIDAAPGAVSLGIELSANKALDPDFDLFSVKTGERGANLVGILGDAHRVILMALGNSTGIFDGGGQLTLEIIARCELDFTKTEFHQLRLPSMAARIERIGFTVRAHISQSQINVDRGQQLDFAVMVESYVSDQRLIAHRRAGDPGIVFRNVELRSSKPTALEQPLQNGSLIRVLYSPWVGIGDNVADKIGMAEQLLRVVVETEGSKPTLSLVAQPLNVN</sequence>
<dbReference type="InterPro" id="IPR011856">
    <property type="entry name" value="tRNA_endonuc-like_dom_sf"/>
</dbReference>
<feature type="domain" description="Restriction endonuclease type IV Mrr" evidence="1">
    <location>
        <begin position="12"/>
        <end position="123"/>
    </location>
</feature>
<dbReference type="Proteomes" id="UP000494105">
    <property type="component" value="Unassembled WGS sequence"/>
</dbReference>
<reference evidence="2 3" key="1">
    <citation type="submission" date="2020-04" db="EMBL/GenBank/DDBJ databases">
        <authorList>
            <person name="De Canck E."/>
        </authorList>
    </citation>
    <scope>NUCLEOTIDE SEQUENCE [LARGE SCALE GENOMIC DNA]</scope>
    <source>
        <strain evidence="2 3">LMG 1861</strain>
    </source>
</reference>
<dbReference type="GO" id="GO:0004519">
    <property type="term" value="F:endonuclease activity"/>
    <property type="evidence" value="ECO:0007669"/>
    <property type="project" value="InterPro"/>
</dbReference>
<dbReference type="InterPro" id="IPR007560">
    <property type="entry name" value="Restrct_endonuc_IV_Mrr"/>
</dbReference>
<dbReference type="GO" id="GO:0003677">
    <property type="term" value="F:DNA binding"/>
    <property type="evidence" value="ECO:0007669"/>
    <property type="project" value="InterPro"/>
</dbReference>
<dbReference type="GO" id="GO:0009307">
    <property type="term" value="P:DNA restriction-modification system"/>
    <property type="evidence" value="ECO:0007669"/>
    <property type="project" value="InterPro"/>
</dbReference>
<evidence type="ECO:0000313" key="2">
    <source>
        <dbReference type="EMBL" id="CAB3862833.1"/>
    </source>
</evidence>
<evidence type="ECO:0000313" key="3">
    <source>
        <dbReference type="Proteomes" id="UP000494105"/>
    </source>
</evidence>